<reference evidence="6" key="1">
    <citation type="journal article" date="2014" name="Int. J. Syst. Evol. Microbiol.">
        <title>Complete genome sequence of Corynebacterium casei LMG S-19264T (=DSM 44701T), isolated from a smear-ripened cheese.</title>
        <authorList>
            <consortium name="US DOE Joint Genome Institute (JGI-PGF)"/>
            <person name="Walter F."/>
            <person name="Albersmeier A."/>
            <person name="Kalinowski J."/>
            <person name="Ruckert C."/>
        </authorList>
    </citation>
    <scope>NUCLEOTIDE SEQUENCE</scope>
    <source>
        <strain evidence="6">CGMCC 4.7308</strain>
    </source>
</reference>
<dbReference type="Proteomes" id="UP000655208">
    <property type="component" value="Unassembled WGS sequence"/>
</dbReference>
<evidence type="ECO:0000256" key="1">
    <source>
        <dbReference type="ARBA" id="ARBA00006576"/>
    </source>
</evidence>
<keyword evidence="7" id="KW-1185">Reference proteome</keyword>
<dbReference type="EMBL" id="BMNA01000008">
    <property type="protein sequence ID" value="GGM11094.1"/>
    <property type="molecule type" value="Genomic_DNA"/>
</dbReference>
<proteinExistence type="inferred from homology"/>
<evidence type="ECO:0000256" key="2">
    <source>
        <dbReference type="ARBA" id="ARBA00022723"/>
    </source>
</evidence>
<dbReference type="RefSeq" id="WP_308426396.1">
    <property type="nucleotide sequence ID" value="NZ_BMNA01000008.1"/>
</dbReference>
<keyword evidence="3" id="KW-0378">Hydrolase</keyword>
<dbReference type="CDD" id="cd01285">
    <property type="entry name" value="nucleoside_deaminase"/>
    <property type="match status" value="1"/>
</dbReference>
<dbReference type="PROSITE" id="PS51747">
    <property type="entry name" value="CYT_DCMP_DEAMINASES_2"/>
    <property type="match status" value="1"/>
</dbReference>
<keyword evidence="2" id="KW-0479">Metal-binding</keyword>
<evidence type="ECO:0000256" key="4">
    <source>
        <dbReference type="ARBA" id="ARBA00022833"/>
    </source>
</evidence>
<dbReference type="FunFam" id="3.40.140.10:FF:000011">
    <property type="entry name" value="tRNA-specific adenosine deaminase"/>
    <property type="match status" value="1"/>
</dbReference>
<dbReference type="GO" id="GO:0008270">
    <property type="term" value="F:zinc ion binding"/>
    <property type="evidence" value="ECO:0007669"/>
    <property type="project" value="InterPro"/>
</dbReference>
<dbReference type="PROSITE" id="PS00903">
    <property type="entry name" value="CYT_DCMP_DEAMINASES_1"/>
    <property type="match status" value="1"/>
</dbReference>
<dbReference type="SUPFAM" id="SSF53927">
    <property type="entry name" value="Cytidine deaminase-like"/>
    <property type="match status" value="1"/>
</dbReference>
<gene>
    <name evidence="6" type="primary">guaD</name>
    <name evidence="6" type="ORF">GCM10011594_33780</name>
</gene>
<dbReference type="PANTHER" id="PTHR11079">
    <property type="entry name" value="CYTOSINE DEAMINASE FAMILY MEMBER"/>
    <property type="match status" value="1"/>
</dbReference>
<comment type="similarity">
    <text evidence="1">Belongs to the cytidine and deoxycytidylate deaminase family.</text>
</comment>
<feature type="domain" description="CMP/dCMP-type deaminase" evidence="5">
    <location>
        <begin position="15"/>
        <end position="126"/>
    </location>
</feature>
<dbReference type="GO" id="GO:0006152">
    <property type="term" value="P:purine nucleoside catabolic process"/>
    <property type="evidence" value="ECO:0007669"/>
    <property type="project" value="TreeGrafter"/>
</dbReference>
<dbReference type="InterPro" id="IPR002125">
    <property type="entry name" value="CMP_dCMP_dom"/>
</dbReference>
<dbReference type="Pfam" id="PF00383">
    <property type="entry name" value="dCMP_cyt_deam_1"/>
    <property type="match status" value="1"/>
</dbReference>
<reference evidence="6" key="2">
    <citation type="submission" date="2020-09" db="EMBL/GenBank/DDBJ databases">
        <authorList>
            <person name="Sun Q."/>
            <person name="Zhou Y."/>
        </authorList>
    </citation>
    <scope>NUCLEOTIDE SEQUENCE</scope>
    <source>
        <strain evidence="6">CGMCC 4.7308</strain>
    </source>
</reference>
<dbReference type="AlphaFoldDB" id="A0A917T4R3"/>
<name>A0A917T4R3_9ACTN</name>
<evidence type="ECO:0000259" key="5">
    <source>
        <dbReference type="PROSITE" id="PS51747"/>
    </source>
</evidence>
<dbReference type="InterPro" id="IPR016193">
    <property type="entry name" value="Cytidine_deaminase-like"/>
</dbReference>
<keyword evidence="4" id="KW-0862">Zinc</keyword>
<evidence type="ECO:0000256" key="3">
    <source>
        <dbReference type="ARBA" id="ARBA00022801"/>
    </source>
</evidence>
<evidence type="ECO:0000313" key="7">
    <source>
        <dbReference type="Proteomes" id="UP000655208"/>
    </source>
</evidence>
<accession>A0A917T4R3</accession>
<evidence type="ECO:0000313" key="6">
    <source>
        <dbReference type="EMBL" id="GGM11094.1"/>
    </source>
</evidence>
<organism evidence="6 7">
    <name type="scientific">Nakamurella endophytica</name>
    <dbReference type="NCBI Taxonomy" id="1748367"/>
    <lineage>
        <taxon>Bacteria</taxon>
        <taxon>Bacillati</taxon>
        <taxon>Actinomycetota</taxon>
        <taxon>Actinomycetes</taxon>
        <taxon>Nakamurellales</taxon>
        <taxon>Nakamurellaceae</taxon>
        <taxon>Nakamurella</taxon>
    </lineage>
</organism>
<dbReference type="InterPro" id="IPR016192">
    <property type="entry name" value="APOBEC/CMP_deaminase_Zn-bd"/>
</dbReference>
<comment type="caution">
    <text evidence="6">The sequence shown here is derived from an EMBL/GenBank/DDBJ whole genome shotgun (WGS) entry which is preliminary data.</text>
</comment>
<dbReference type="Gene3D" id="3.40.140.10">
    <property type="entry name" value="Cytidine Deaminase, domain 2"/>
    <property type="match status" value="1"/>
</dbReference>
<sequence length="170" mass="18165">MTRSVATGRPDPMAPFQAAFLDRALVLAAEGAAAGKGGPFGAVVVRDGAVVAEGCNQVLADNDPTAHAEVTAIRRACAALSTFQLDGCQIYSSCEPCPMCLGAVYWARPQVLYFAADREDAAFGDFDDAFIYRELATAAAERTIPFVQVPHGSARDLFVQWKAKTDRTPY</sequence>
<protein>
    <submittedName>
        <fullName evidence="6">Guanine deaminase</fullName>
    </submittedName>
</protein>
<dbReference type="PANTHER" id="PTHR11079:SF161">
    <property type="entry name" value="CMP_DCMP-TYPE DEAMINASE DOMAIN-CONTAINING PROTEIN"/>
    <property type="match status" value="1"/>
</dbReference>
<dbReference type="GO" id="GO:0047974">
    <property type="term" value="F:guanosine deaminase activity"/>
    <property type="evidence" value="ECO:0007669"/>
    <property type="project" value="TreeGrafter"/>
</dbReference>